<dbReference type="EC" id="2.7.1.23" evidence="1"/>
<protein>
    <submittedName>
        <fullName evidence="1">Inorganic polyphosphate/ATP-NAD kinase</fullName>
        <ecNumber evidence="1">2.7.1.23</ecNumber>
    </submittedName>
</protein>
<keyword evidence="1" id="KW-0418">Kinase</keyword>
<proteinExistence type="predicted"/>
<dbReference type="GO" id="GO:0003951">
    <property type="term" value="F:NAD+ kinase activity"/>
    <property type="evidence" value="ECO:0007669"/>
    <property type="project" value="UniProtKB-EC"/>
</dbReference>
<gene>
    <name evidence="1" type="primary">ppnK_1</name>
    <name evidence="1" type="ORF">NCTC11421_02260</name>
</gene>
<dbReference type="AlphaFoldDB" id="A0A378VZE6"/>
<keyword evidence="1" id="KW-0808">Transferase</keyword>
<evidence type="ECO:0000313" key="1">
    <source>
        <dbReference type="EMBL" id="SUA24263.1"/>
    </source>
</evidence>
<dbReference type="EMBL" id="UGRI01000001">
    <property type="protein sequence ID" value="SUA24263.1"/>
    <property type="molecule type" value="Genomic_DNA"/>
</dbReference>
<accession>A0A378VZE6</accession>
<reference evidence="1" key="1">
    <citation type="submission" date="2018-06" db="EMBL/GenBank/DDBJ databases">
        <authorList>
            <consortium name="Pathogen Informatics"/>
            <person name="Doyle S."/>
        </authorList>
    </citation>
    <scope>NUCLEOTIDE SEQUENCE [LARGE SCALE GENOMIC DNA]</scope>
    <source>
        <strain evidence="1">NCTC11421</strain>
    </source>
</reference>
<name>A0A378VZE6_NEIGO</name>
<sequence>MNSPFHNIGIVTRPNTPDIQDTAHTLITF</sequence>
<organism evidence="1">
    <name type="scientific">Neisseria gonorrhoeae</name>
    <dbReference type="NCBI Taxonomy" id="485"/>
    <lineage>
        <taxon>Bacteria</taxon>
        <taxon>Pseudomonadati</taxon>
        <taxon>Pseudomonadota</taxon>
        <taxon>Betaproteobacteria</taxon>
        <taxon>Neisseriales</taxon>
        <taxon>Neisseriaceae</taxon>
        <taxon>Neisseria</taxon>
    </lineage>
</organism>